<dbReference type="PANTHER" id="PTHR38009:SF1">
    <property type="entry name" value="CONSERVED HYPOTHETICAL PHAGE TAIL PROTEIN"/>
    <property type="match status" value="1"/>
</dbReference>
<evidence type="ECO:0000313" key="2">
    <source>
        <dbReference type="Proteomes" id="UP000609726"/>
    </source>
</evidence>
<dbReference type="PANTHER" id="PTHR38009">
    <property type="entry name" value="CONSERVED HYPOTHETICAL PHAGE TAIL PROTEIN"/>
    <property type="match status" value="1"/>
</dbReference>
<evidence type="ECO:0000313" key="1">
    <source>
        <dbReference type="EMBL" id="NHZ89639.1"/>
    </source>
</evidence>
<gene>
    <name evidence="1" type="ORF">F2P45_11530</name>
</gene>
<proteinExistence type="predicted"/>
<sequence length="153" mass="17078">MPPTFREDPYGGYNFVVIVNGVSDDGNAVKAGCSEVSGLEIEVTPVEYRNGNEDITVRKIPGLKKFMNITLKRGMTGDLAMWNWIRNAMKGQVLRAQGSIIMHDENHRPVLRWNFTRAWPCKYTGPGYNAANNETAFETVEICHEGLSIDGQA</sequence>
<reference evidence="1 2" key="1">
    <citation type="submission" date="2019-10" db="EMBL/GenBank/DDBJ databases">
        <title>Taxonomy of Antarctic Massilia spp.: description of Massilia rubra sp. nov., Massilia aquatica sp. nov., Massilia mucilaginosa sp. nov., Massilia frigida sp. nov. isolated from streams, lakes and regoliths.</title>
        <authorList>
            <person name="Holochova P."/>
            <person name="Sedlacek I."/>
            <person name="Kralova S."/>
            <person name="Maslanova I."/>
            <person name="Busse H.-J."/>
            <person name="Stankova E."/>
            <person name="Vrbovska V."/>
            <person name="Kovarovic V."/>
            <person name="Bartak M."/>
            <person name="Svec P."/>
            <person name="Pantucek R."/>
        </authorList>
    </citation>
    <scope>NUCLEOTIDE SEQUENCE [LARGE SCALE GENOMIC DNA]</scope>
    <source>
        <strain evidence="1 2">CCM 8733</strain>
    </source>
</reference>
<accession>A0ABX0NS92</accession>
<organism evidence="1 2">
    <name type="scientific">Massilia mucilaginosa</name>
    <dbReference type="NCBI Taxonomy" id="2609282"/>
    <lineage>
        <taxon>Bacteria</taxon>
        <taxon>Pseudomonadati</taxon>
        <taxon>Pseudomonadota</taxon>
        <taxon>Betaproteobacteria</taxon>
        <taxon>Burkholderiales</taxon>
        <taxon>Oxalobacteraceae</taxon>
        <taxon>Telluria group</taxon>
        <taxon>Massilia</taxon>
    </lineage>
</organism>
<name>A0ABX0NS92_9BURK</name>
<dbReference type="InterPro" id="IPR011747">
    <property type="entry name" value="CHP02241"/>
</dbReference>
<dbReference type="Proteomes" id="UP000609726">
    <property type="component" value="Unassembled WGS sequence"/>
</dbReference>
<dbReference type="Pfam" id="PF06841">
    <property type="entry name" value="Phage_T4_gp19"/>
    <property type="match status" value="1"/>
</dbReference>
<dbReference type="EMBL" id="WHJH01000010">
    <property type="protein sequence ID" value="NHZ89639.1"/>
    <property type="molecule type" value="Genomic_DNA"/>
</dbReference>
<keyword evidence="2" id="KW-1185">Reference proteome</keyword>
<dbReference type="RefSeq" id="WP_166874489.1">
    <property type="nucleotide sequence ID" value="NZ_WHJH01000010.1"/>
</dbReference>
<protein>
    <submittedName>
        <fullName evidence="1">Phage tail protein</fullName>
    </submittedName>
</protein>
<comment type="caution">
    <text evidence="1">The sequence shown here is derived from an EMBL/GenBank/DDBJ whole genome shotgun (WGS) entry which is preliminary data.</text>
</comment>
<dbReference type="InterPro" id="IPR010667">
    <property type="entry name" value="Phage_T4_Gp19"/>
</dbReference>
<dbReference type="NCBIfam" id="TIGR02241">
    <property type="entry name" value="conserved hypothetical phage tail region protein"/>
    <property type="match status" value="1"/>
</dbReference>